<gene>
    <name evidence="1" type="ORF">LNKW23_43760</name>
</gene>
<accession>A0ABQ6LSU0</accession>
<protein>
    <submittedName>
        <fullName evidence="1">Uncharacterized protein</fullName>
    </submittedName>
</protein>
<dbReference type="Proteomes" id="UP001239909">
    <property type="component" value="Unassembled WGS sequence"/>
</dbReference>
<comment type="caution">
    <text evidence="1">The sequence shown here is derived from an EMBL/GenBank/DDBJ whole genome shotgun (WGS) entry which is preliminary data.</text>
</comment>
<dbReference type="EMBL" id="BSYI01000053">
    <property type="protein sequence ID" value="GMG85160.1"/>
    <property type="molecule type" value="Genomic_DNA"/>
</dbReference>
<organism evidence="1 2">
    <name type="scientific">Paralimibaculum aggregatum</name>
    <dbReference type="NCBI Taxonomy" id="3036245"/>
    <lineage>
        <taxon>Bacteria</taxon>
        <taxon>Pseudomonadati</taxon>
        <taxon>Pseudomonadota</taxon>
        <taxon>Alphaproteobacteria</taxon>
        <taxon>Rhodobacterales</taxon>
        <taxon>Paracoccaceae</taxon>
        <taxon>Paralimibaculum</taxon>
    </lineage>
</organism>
<keyword evidence="2" id="KW-1185">Reference proteome</keyword>
<sequence length="124" mass="12513">MLHADSGGLADLDGARDVAHVCAARLDRDGNIDTPGSGKIGFAMARAIVAQFRPAPMARGHRCRVCAPMAGKIHANGGEIGLAAEATRNCKSTAWGDIAPAGAAKAKRLVVCPGAHAGRPAPPG</sequence>
<name>A0ABQ6LSU0_9RHOB</name>
<reference evidence="1 2" key="1">
    <citation type="submission" date="2023-04" db="EMBL/GenBank/DDBJ databases">
        <title>Marinoamorphus aggregata gen. nov., sp. Nov., isolate from tissue of brittle star Ophioplocus japonicus.</title>
        <authorList>
            <person name="Kawano K."/>
            <person name="Sawayama S."/>
            <person name="Nakagawa S."/>
        </authorList>
    </citation>
    <scope>NUCLEOTIDE SEQUENCE [LARGE SCALE GENOMIC DNA]</scope>
    <source>
        <strain evidence="1 2">NKW23</strain>
    </source>
</reference>
<evidence type="ECO:0000313" key="2">
    <source>
        <dbReference type="Proteomes" id="UP001239909"/>
    </source>
</evidence>
<dbReference type="RefSeq" id="WP_285674423.1">
    <property type="nucleotide sequence ID" value="NZ_BSYI01000053.1"/>
</dbReference>
<evidence type="ECO:0000313" key="1">
    <source>
        <dbReference type="EMBL" id="GMG85160.1"/>
    </source>
</evidence>
<proteinExistence type="predicted"/>